<evidence type="ECO:0000313" key="7">
    <source>
        <dbReference type="Proteomes" id="UP000249091"/>
    </source>
</evidence>
<dbReference type="STRING" id="1219011.GCA_001895045_02319"/>
<protein>
    <recommendedName>
        <fullName evidence="8">ESX secretion-associated protein EspG</fullName>
    </recommendedName>
</protein>
<sequence length="260" mass="28179">MSRRLTPDRFLSLWTAAGGDEVPFPLRYRSTAAWENEYVADLRAAGEWRRRLDDPALEHAVRTLHMGEISIEVYGSSCHPGESVFASGAILGESAVLARQYENAGDIEVAWMPADLLAAAVAGFLPVVRPGRMSRQTAPARDILDPVDRDAVRLPQGGSAAHAIRGLLLRERTATGSVRFFLGAPGTASRAVSGVGWFDVVDDGRYLFAEGTDTRVTPGTTDVLREEVSSQLNAARSARRASTGQPRRRIDGLSAAIHER</sequence>
<organism evidence="6 7">
    <name type="scientific">Rhodococcus coprophilus</name>
    <dbReference type="NCBI Taxonomy" id="38310"/>
    <lineage>
        <taxon>Bacteria</taxon>
        <taxon>Bacillati</taxon>
        <taxon>Actinomycetota</taxon>
        <taxon>Actinomycetes</taxon>
        <taxon>Mycobacteriales</taxon>
        <taxon>Nocardiaceae</taxon>
        <taxon>Rhodococcus</taxon>
    </lineage>
</organism>
<dbReference type="AlphaFoldDB" id="A0A2X4U6W5"/>
<comment type="similarity">
    <text evidence="2">Belongs to the EspG family.</text>
</comment>
<reference evidence="6 7" key="1">
    <citation type="submission" date="2018-06" db="EMBL/GenBank/DDBJ databases">
        <authorList>
            <consortium name="Pathogen Informatics"/>
            <person name="Doyle S."/>
        </authorList>
    </citation>
    <scope>NUCLEOTIDE SEQUENCE [LARGE SCALE GENOMIC DNA]</scope>
    <source>
        <strain evidence="6 7">NCTC10994</strain>
    </source>
</reference>
<dbReference type="InterPro" id="IPR025734">
    <property type="entry name" value="EspG"/>
</dbReference>
<comment type="subcellular location">
    <subcellularLocation>
        <location evidence="1">Cytoplasm</location>
    </subcellularLocation>
</comment>
<gene>
    <name evidence="6" type="ORF">NCTC10994_02894</name>
</gene>
<dbReference type="Proteomes" id="UP000249091">
    <property type="component" value="Chromosome 1"/>
</dbReference>
<feature type="region of interest" description="Disordered" evidence="5">
    <location>
        <begin position="231"/>
        <end position="260"/>
    </location>
</feature>
<evidence type="ECO:0008006" key="8">
    <source>
        <dbReference type="Google" id="ProtNLM"/>
    </source>
</evidence>
<evidence type="ECO:0000256" key="5">
    <source>
        <dbReference type="SAM" id="MobiDB-lite"/>
    </source>
</evidence>
<evidence type="ECO:0000256" key="2">
    <source>
        <dbReference type="ARBA" id="ARBA00006411"/>
    </source>
</evidence>
<accession>A0A2X4U6W5</accession>
<dbReference type="Pfam" id="PF14011">
    <property type="entry name" value="ESX-1_EspG"/>
    <property type="match status" value="1"/>
</dbReference>
<name>A0A2X4U6W5_9NOCA</name>
<evidence type="ECO:0000313" key="6">
    <source>
        <dbReference type="EMBL" id="SQI34721.1"/>
    </source>
</evidence>
<feature type="compositionally biased region" description="Polar residues" evidence="5">
    <location>
        <begin position="231"/>
        <end position="245"/>
    </location>
</feature>
<proteinExistence type="inferred from homology"/>
<evidence type="ECO:0000256" key="3">
    <source>
        <dbReference type="ARBA" id="ARBA00022490"/>
    </source>
</evidence>
<keyword evidence="7" id="KW-1185">Reference proteome</keyword>
<keyword evidence="4" id="KW-0143">Chaperone</keyword>
<dbReference type="RefSeq" id="WP_072700612.1">
    <property type="nucleotide sequence ID" value="NZ_JAFBBL010000001.1"/>
</dbReference>
<dbReference type="KEGG" id="rcr:NCTC10994_02894"/>
<keyword evidence="3" id="KW-0963">Cytoplasm</keyword>
<dbReference type="EMBL" id="LS483468">
    <property type="protein sequence ID" value="SQI34721.1"/>
    <property type="molecule type" value="Genomic_DNA"/>
</dbReference>
<evidence type="ECO:0000256" key="4">
    <source>
        <dbReference type="ARBA" id="ARBA00023186"/>
    </source>
</evidence>
<evidence type="ECO:0000256" key="1">
    <source>
        <dbReference type="ARBA" id="ARBA00004496"/>
    </source>
</evidence>